<proteinExistence type="predicted"/>
<organism evidence="1 2">
    <name type="scientific">Trichonephila clavipes</name>
    <name type="common">Golden silk orbweaver</name>
    <name type="synonym">Nephila clavipes</name>
    <dbReference type="NCBI Taxonomy" id="2585209"/>
    <lineage>
        <taxon>Eukaryota</taxon>
        <taxon>Metazoa</taxon>
        <taxon>Ecdysozoa</taxon>
        <taxon>Arthropoda</taxon>
        <taxon>Chelicerata</taxon>
        <taxon>Arachnida</taxon>
        <taxon>Araneae</taxon>
        <taxon>Araneomorphae</taxon>
        <taxon>Entelegynae</taxon>
        <taxon>Araneoidea</taxon>
        <taxon>Nephilidae</taxon>
        <taxon>Trichonephila</taxon>
    </lineage>
</organism>
<name>A0A8X7BCR1_TRICX</name>
<dbReference type="EMBL" id="BMAU01021377">
    <property type="protein sequence ID" value="GFY26733.1"/>
    <property type="molecule type" value="Genomic_DNA"/>
</dbReference>
<keyword evidence="2" id="KW-1185">Reference proteome</keyword>
<comment type="caution">
    <text evidence="1">The sequence shown here is derived from an EMBL/GenBank/DDBJ whole genome shotgun (WGS) entry which is preliminary data.</text>
</comment>
<reference evidence="1" key="1">
    <citation type="submission" date="2020-08" db="EMBL/GenBank/DDBJ databases">
        <title>Multicomponent nature underlies the extraordinary mechanical properties of spider dragline silk.</title>
        <authorList>
            <person name="Kono N."/>
            <person name="Nakamura H."/>
            <person name="Mori M."/>
            <person name="Yoshida Y."/>
            <person name="Ohtoshi R."/>
            <person name="Malay A.D."/>
            <person name="Moran D.A.P."/>
            <person name="Tomita M."/>
            <person name="Numata K."/>
            <person name="Arakawa K."/>
        </authorList>
    </citation>
    <scope>NUCLEOTIDE SEQUENCE</scope>
</reference>
<evidence type="ECO:0000313" key="1">
    <source>
        <dbReference type="EMBL" id="GFY26733.1"/>
    </source>
</evidence>
<evidence type="ECO:0000313" key="2">
    <source>
        <dbReference type="Proteomes" id="UP000887159"/>
    </source>
</evidence>
<accession>A0A8X7BCR1</accession>
<sequence>MASCINVSHADIAILIEASGSKEVFKYEKRTSDGIENESSDNDFDTNNQQMNYKKRVFSPRIVKKEEAESTSTLFSIE</sequence>
<dbReference type="Proteomes" id="UP000887159">
    <property type="component" value="Unassembled WGS sequence"/>
</dbReference>
<dbReference type="AlphaFoldDB" id="A0A8X7BCR1"/>
<gene>
    <name evidence="1" type="ORF">TNCV_4374791</name>
</gene>
<protein>
    <submittedName>
        <fullName evidence="1">Uncharacterized protein</fullName>
    </submittedName>
</protein>